<name>A0ABP1RGK9_9HEXA</name>
<evidence type="ECO:0000313" key="3">
    <source>
        <dbReference type="Proteomes" id="UP001642540"/>
    </source>
</evidence>
<evidence type="ECO:0000256" key="1">
    <source>
        <dbReference type="SAM" id="SignalP"/>
    </source>
</evidence>
<feature type="signal peptide" evidence="1">
    <location>
        <begin position="1"/>
        <end position="17"/>
    </location>
</feature>
<reference evidence="2 3" key="1">
    <citation type="submission" date="2024-08" db="EMBL/GenBank/DDBJ databases">
        <authorList>
            <person name="Cucini C."/>
            <person name="Frati F."/>
        </authorList>
    </citation>
    <scope>NUCLEOTIDE SEQUENCE [LARGE SCALE GENOMIC DNA]</scope>
</reference>
<dbReference type="Proteomes" id="UP001642540">
    <property type="component" value="Unassembled WGS sequence"/>
</dbReference>
<evidence type="ECO:0000313" key="2">
    <source>
        <dbReference type="EMBL" id="CAL8127684.1"/>
    </source>
</evidence>
<keyword evidence="1" id="KW-0732">Signal</keyword>
<accession>A0ABP1RGK9</accession>
<feature type="chain" id="PRO_5046098946" evidence="1">
    <location>
        <begin position="18"/>
        <end position="81"/>
    </location>
</feature>
<comment type="caution">
    <text evidence="2">The sequence shown here is derived from an EMBL/GenBank/DDBJ whole genome shotgun (WGS) entry which is preliminary data.</text>
</comment>
<organism evidence="2 3">
    <name type="scientific">Orchesella dallaii</name>
    <dbReference type="NCBI Taxonomy" id="48710"/>
    <lineage>
        <taxon>Eukaryota</taxon>
        <taxon>Metazoa</taxon>
        <taxon>Ecdysozoa</taxon>
        <taxon>Arthropoda</taxon>
        <taxon>Hexapoda</taxon>
        <taxon>Collembola</taxon>
        <taxon>Entomobryomorpha</taxon>
        <taxon>Entomobryoidea</taxon>
        <taxon>Orchesellidae</taxon>
        <taxon>Orchesellinae</taxon>
        <taxon>Orchesella</taxon>
    </lineage>
</organism>
<keyword evidence="3" id="KW-1185">Reference proteome</keyword>
<gene>
    <name evidence="2" type="ORF">ODALV1_LOCUS21935</name>
</gene>
<protein>
    <submittedName>
        <fullName evidence="2">Uncharacterized protein</fullName>
    </submittedName>
</protein>
<proteinExistence type="predicted"/>
<sequence length="81" mass="7629">MKAVFVALFALFAVASAGYLSAPILRAAPVAVATVPAYRAAPVLAAAPVAYGGLGGLSYGGLGGVSYGGIGGLGYGGALIG</sequence>
<dbReference type="EMBL" id="CAXLJM020000072">
    <property type="protein sequence ID" value="CAL8127684.1"/>
    <property type="molecule type" value="Genomic_DNA"/>
</dbReference>